<reference evidence="3" key="2">
    <citation type="submission" date="2023-09" db="EMBL/GenBank/DDBJ databases">
        <title>Acinetobacter soli.</title>
        <authorList>
            <person name="Kim B."/>
            <person name="Kim D."/>
            <person name="Park D."/>
        </authorList>
    </citation>
    <scope>NUCLEOTIDE SEQUENCE</scope>
    <source>
        <strain evidence="3">2023.05</strain>
    </source>
</reference>
<reference evidence="2 4" key="1">
    <citation type="submission" date="2016-08" db="EMBL/GenBank/DDBJ databases">
        <title>Complete genome sequence of Acinetobacter baylyi strain GFJ2.</title>
        <authorList>
            <person name="Tabata M."/>
            <person name="Kuboki S."/>
            <person name="Gibu N."/>
            <person name="Kinouchi Y."/>
            <person name="Vangnai A."/>
            <person name="Kasai D."/>
            <person name="Fukuda M."/>
        </authorList>
    </citation>
    <scope>NUCLEOTIDE SEQUENCE [LARGE SCALE GENOMIC DNA]</scope>
    <source>
        <strain evidence="2 4">GFJ2</strain>
    </source>
</reference>
<dbReference type="AlphaFoldDB" id="A0A1P8EMQ5"/>
<dbReference type="Proteomes" id="UP000185674">
    <property type="component" value="Chromosome"/>
</dbReference>
<evidence type="ECO:0000313" key="3">
    <source>
        <dbReference type="EMBL" id="WND05282.1"/>
    </source>
</evidence>
<keyword evidence="1" id="KW-0472">Membrane</keyword>
<sequence>MNQSSPPKKKVPWLLMALGLLIPIGVLGLAFLAAKSDAENHRKYQQQKEEIAKRHALNKAE</sequence>
<dbReference type="EMBL" id="CP134206">
    <property type="protein sequence ID" value="WND05282.1"/>
    <property type="molecule type" value="Genomic_DNA"/>
</dbReference>
<protein>
    <submittedName>
        <fullName evidence="2">Uncharacterized protein</fullName>
    </submittedName>
</protein>
<evidence type="ECO:0000256" key="1">
    <source>
        <dbReference type="SAM" id="Phobius"/>
    </source>
</evidence>
<dbReference type="KEGG" id="asol:BEN76_07240"/>
<name>A0A1P8EMQ5_9GAMM</name>
<proteinExistence type="predicted"/>
<dbReference type="Proteomes" id="UP001256400">
    <property type="component" value="Chromosome"/>
</dbReference>
<organism evidence="2 4">
    <name type="scientific">Acinetobacter soli</name>
    <dbReference type="NCBI Taxonomy" id="487316"/>
    <lineage>
        <taxon>Bacteria</taxon>
        <taxon>Pseudomonadati</taxon>
        <taxon>Pseudomonadota</taxon>
        <taxon>Gammaproteobacteria</taxon>
        <taxon>Moraxellales</taxon>
        <taxon>Moraxellaceae</taxon>
        <taxon>Acinetobacter</taxon>
    </lineage>
</organism>
<dbReference type="RefSeq" id="WP_055414575.1">
    <property type="nucleotide sequence ID" value="NZ_BKFD01000002.1"/>
</dbReference>
<accession>A0A1P8EMQ5</accession>
<keyword evidence="1" id="KW-1133">Transmembrane helix</keyword>
<evidence type="ECO:0000313" key="2">
    <source>
        <dbReference type="EMBL" id="APV37531.1"/>
    </source>
</evidence>
<feature type="transmembrane region" description="Helical" evidence="1">
    <location>
        <begin position="12"/>
        <end position="34"/>
    </location>
</feature>
<gene>
    <name evidence="2" type="ORF">BEN76_07240</name>
    <name evidence="3" type="ORF">RHP80_13970</name>
</gene>
<keyword evidence="1" id="KW-0812">Transmembrane</keyword>
<dbReference type="EMBL" id="CP016896">
    <property type="protein sequence ID" value="APV37531.1"/>
    <property type="molecule type" value="Genomic_DNA"/>
</dbReference>
<evidence type="ECO:0000313" key="4">
    <source>
        <dbReference type="Proteomes" id="UP000185674"/>
    </source>
</evidence>